<feature type="transmembrane region" description="Helical" evidence="1">
    <location>
        <begin position="435"/>
        <end position="455"/>
    </location>
</feature>
<dbReference type="OrthoDB" id="2224262at2759"/>
<evidence type="ECO:0000313" key="3">
    <source>
        <dbReference type="Proteomes" id="UP001141434"/>
    </source>
</evidence>
<dbReference type="InterPro" id="IPR007251">
    <property type="entry name" value="Iron_permease_Fet4"/>
</dbReference>
<keyword evidence="1" id="KW-0472">Membrane</keyword>
<accession>A0A9W9K3K6</accession>
<feature type="transmembrane region" description="Helical" evidence="1">
    <location>
        <begin position="92"/>
        <end position="112"/>
    </location>
</feature>
<feature type="transmembrane region" description="Helical" evidence="1">
    <location>
        <begin position="293"/>
        <end position="317"/>
    </location>
</feature>
<dbReference type="Proteomes" id="UP001141434">
    <property type="component" value="Unassembled WGS sequence"/>
</dbReference>
<evidence type="ECO:0000313" key="2">
    <source>
        <dbReference type="EMBL" id="KAJ5091396.1"/>
    </source>
</evidence>
<dbReference type="EMBL" id="JAPMSZ010000009">
    <property type="protein sequence ID" value="KAJ5091396.1"/>
    <property type="molecule type" value="Genomic_DNA"/>
</dbReference>
<dbReference type="GeneID" id="81395963"/>
<reference evidence="2" key="1">
    <citation type="submission" date="2022-11" db="EMBL/GenBank/DDBJ databases">
        <authorList>
            <person name="Petersen C."/>
        </authorList>
    </citation>
    <scope>NUCLEOTIDE SEQUENCE</scope>
    <source>
        <strain evidence="2">IBT 34128</strain>
    </source>
</reference>
<feature type="transmembrane region" description="Helical" evidence="1">
    <location>
        <begin position="182"/>
        <end position="208"/>
    </location>
</feature>
<keyword evidence="1" id="KW-0812">Transmembrane</keyword>
<evidence type="ECO:0000256" key="1">
    <source>
        <dbReference type="SAM" id="Phobius"/>
    </source>
</evidence>
<name>A0A9W9K3K6_9EURO</name>
<organism evidence="2 3">
    <name type="scientific">Penicillium alfredii</name>
    <dbReference type="NCBI Taxonomy" id="1506179"/>
    <lineage>
        <taxon>Eukaryota</taxon>
        <taxon>Fungi</taxon>
        <taxon>Dikarya</taxon>
        <taxon>Ascomycota</taxon>
        <taxon>Pezizomycotina</taxon>
        <taxon>Eurotiomycetes</taxon>
        <taxon>Eurotiomycetidae</taxon>
        <taxon>Eurotiales</taxon>
        <taxon>Aspergillaceae</taxon>
        <taxon>Penicillium</taxon>
    </lineage>
</organism>
<keyword evidence="1" id="KW-1133">Transmembrane helix</keyword>
<feature type="transmembrane region" description="Helical" evidence="1">
    <location>
        <begin position="220"/>
        <end position="240"/>
    </location>
</feature>
<dbReference type="GO" id="GO:0055085">
    <property type="term" value="P:transmembrane transport"/>
    <property type="evidence" value="ECO:0007669"/>
    <property type="project" value="InterPro"/>
</dbReference>
<protein>
    <submittedName>
        <fullName evidence="2">Uncharacterized protein</fullName>
    </submittedName>
</protein>
<gene>
    <name evidence="2" type="ORF">NUU61_006266</name>
</gene>
<dbReference type="AlphaFoldDB" id="A0A9W9K3K6"/>
<dbReference type="Pfam" id="PF04120">
    <property type="entry name" value="Iron_permease"/>
    <property type="match status" value="3"/>
</dbReference>
<dbReference type="RefSeq" id="XP_056509594.1">
    <property type="nucleotide sequence ID" value="XM_056656794.1"/>
</dbReference>
<reference evidence="2" key="2">
    <citation type="journal article" date="2023" name="IMA Fungus">
        <title>Comparative genomic study of the Penicillium genus elucidates a diverse pangenome and 15 lateral gene transfer events.</title>
        <authorList>
            <person name="Petersen C."/>
            <person name="Sorensen T."/>
            <person name="Nielsen M.R."/>
            <person name="Sondergaard T.E."/>
            <person name="Sorensen J.L."/>
            <person name="Fitzpatrick D.A."/>
            <person name="Frisvad J.C."/>
            <person name="Nielsen K.L."/>
        </authorList>
    </citation>
    <scope>NUCLEOTIDE SEQUENCE</scope>
    <source>
        <strain evidence="2">IBT 34128</strain>
    </source>
</reference>
<feature type="transmembrane region" description="Helical" evidence="1">
    <location>
        <begin position="59"/>
        <end position="80"/>
    </location>
</feature>
<proteinExistence type="predicted"/>
<feature type="transmembrane region" description="Helical" evidence="1">
    <location>
        <begin position="329"/>
        <end position="348"/>
    </location>
</feature>
<keyword evidence="3" id="KW-1185">Reference proteome</keyword>
<comment type="caution">
    <text evidence="2">The sequence shown here is derived from an EMBL/GenBank/DDBJ whole genome shotgun (WGS) entry which is preliminary data.</text>
</comment>
<feature type="transmembrane region" description="Helical" evidence="1">
    <location>
        <begin position="407"/>
        <end position="429"/>
    </location>
</feature>
<sequence>MKVFFKPIFRCEIEGAAETQRVALEHDPKVEADFLKMEENASGYKVKASVRVVDRWLDAVVRFAGSAPVFLVIVGGLLTWALMGVRFGDSDVWIAAISDVQAILCYVFDSLLMRQLLREYAEQSAAMVEIKSRCTSHHRMLAKVKARLGPEGTQRVAALCSAEPLRPLDHGNRTQTLFAKSIIAVAQMFGHVATVCLYWACIFVWLAFGHYCGWSDRWQLYINDATSALMILIFAFLACLRECYADYTNSCVDAIFRLDSSLEKALRRLSQDELPNAKEIIVPPKESYLQVVVFYYADAVGTLVGIIVLVSVAITWASVGPVFQYNNTWWLLIGTYAGLVGLFDSFVLRNVQGKVHKYFSDQVHLVEERDTPLFTSLSVPIPSSGTMEERTLSRRVSRRMEAISSHLLMVVLGFLVTVGCLTASSAMHWSLTGQLISNVPPSIIETFFMLILITGQNDAEAKDRIDLTDIYYRRQRLLSFIRHSQDVYDREETAEVKVGAAVAAP</sequence>